<reference evidence="2 3" key="1">
    <citation type="submission" date="2019-02" db="EMBL/GenBank/DDBJ databases">
        <title>Genomic Encyclopedia of Type Strains, Phase IV (KMG-IV): sequencing the most valuable type-strain genomes for metagenomic binning, comparative biology and taxonomic classification.</title>
        <authorList>
            <person name="Goeker M."/>
        </authorList>
    </citation>
    <scope>NUCLEOTIDE SEQUENCE [LARGE SCALE GENOMIC DNA]</scope>
    <source>
        <strain evidence="2 3">DSM 101727</strain>
    </source>
</reference>
<evidence type="ECO:0000313" key="2">
    <source>
        <dbReference type="EMBL" id="RZS44291.1"/>
    </source>
</evidence>
<keyword evidence="1" id="KW-0812">Transmembrane</keyword>
<keyword evidence="3" id="KW-1185">Reference proteome</keyword>
<protein>
    <submittedName>
        <fullName evidence="2">Uncharacterized protein</fullName>
    </submittedName>
</protein>
<dbReference type="EMBL" id="SGWQ01000001">
    <property type="protein sequence ID" value="RZS44291.1"/>
    <property type="molecule type" value="Genomic_DNA"/>
</dbReference>
<proteinExistence type="predicted"/>
<dbReference type="AlphaFoldDB" id="A0A4Q7L6R1"/>
<evidence type="ECO:0000256" key="1">
    <source>
        <dbReference type="SAM" id="Phobius"/>
    </source>
</evidence>
<sequence length="135" mass="15234">MYAAIAIVFLILKDWGFAWMIEMRSLWIAVVLMGGLGYLAASSFEMSAGSDWYREHDNYVKIYELTTVEVTKRVGSWGLKLVDKNGRSVEPGLTAAQLNPKLWDLVYNGILHSVCDGAEVNYRAVKMLQLERIGQ</sequence>
<dbReference type="Proteomes" id="UP000294257">
    <property type="component" value="Unassembled WGS sequence"/>
</dbReference>
<keyword evidence="1" id="KW-1133">Transmembrane helix</keyword>
<comment type="caution">
    <text evidence="2">The sequence shown here is derived from an EMBL/GenBank/DDBJ whole genome shotgun (WGS) entry which is preliminary data.</text>
</comment>
<keyword evidence="1" id="KW-0472">Membrane</keyword>
<organism evidence="2 3">
    <name type="scientific">Herbihabitans rhizosphaerae</name>
    <dbReference type="NCBI Taxonomy" id="1872711"/>
    <lineage>
        <taxon>Bacteria</taxon>
        <taxon>Bacillati</taxon>
        <taxon>Actinomycetota</taxon>
        <taxon>Actinomycetes</taxon>
        <taxon>Pseudonocardiales</taxon>
        <taxon>Pseudonocardiaceae</taxon>
        <taxon>Herbihabitans</taxon>
    </lineage>
</organism>
<gene>
    <name evidence="2" type="ORF">EV193_101166</name>
</gene>
<evidence type="ECO:0000313" key="3">
    <source>
        <dbReference type="Proteomes" id="UP000294257"/>
    </source>
</evidence>
<name>A0A4Q7L6R1_9PSEU</name>
<accession>A0A4Q7L6R1</accession>
<feature type="transmembrane region" description="Helical" evidence="1">
    <location>
        <begin position="26"/>
        <end position="44"/>
    </location>
</feature>